<accession>A0ABT3LBA7</accession>
<reference evidence="2 3" key="1">
    <citation type="submission" date="2021-08" db="EMBL/GenBank/DDBJ databases">
        <title>Draft genome sequence of Spirulina subsalsa with high tolerance to salinity and hype-accumulation of phycocyanin.</title>
        <authorList>
            <person name="Pei H."/>
            <person name="Jiang L."/>
        </authorList>
    </citation>
    <scope>NUCLEOTIDE SEQUENCE [LARGE SCALE GENOMIC DNA]</scope>
    <source>
        <strain evidence="2 3">FACHB-351</strain>
    </source>
</reference>
<proteinExistence type="predicted"/>
<dbReference type="EMBL" id="JAIHOM010000178">
    <property type="protein sequence ID" value="MCW6038788.1"/>
    <property type="molecule type" value="Genomic_DNA"/>
</dbReference>
<keyword evidence="3" id="KW-1185">Reference proteome</keyword>
<dbReference type="RefSeq" id="WP_265266714.1">
    <property type="nucleotide sequence ID" value="NZ_JAIHOM010000178.1"/>
</dbReference>
<dbReference type="Proteomes" id="UP001526426">
    <property type="component" value="Unassembled WGS sequence"/>
</dbReference>
<dbReference type="GO" id="GO:0016787">
    <property type="term" value="F:hydrolase activity"/>
    <property type="evidence" value="ECO:0007669"/>
    <property type="project" value="UniProtKB-KW"/>
</dbReference>
<keyword evidence="2" id="KW-0378">Hydrolase</keyword>
<comment type="caution">
    <text evidence="2">The sequence shown here is derived from an EMBL/GenBank/DDBJ whole genome shotgun (WGS) entry which is preliminary data.</text>
</comment>
<dbReference type="PANTHER" id="PTHR35333:SF3">
    <property type="entry name" value="BETA-LACTAMASE-TYPE TRANSPEPTIDASE FOLD CONTAINING PROTEIN"/>
    <property type="match status" value="1"/>
</dbReference>
<name>A0ABT3LBA7_9CYAN</name>
<dbReference type="InterPro" id="IPR012338">
    <property type="entry name" value="Beta-lactam/transpept-like"/>
</dbReference>
<dbReference type="Gene3D" id="3.40.710.10">
    <property type="entry name" value="DD-peptidase/beta-lactamase superfamily"/>
    <property type="match status" value="1"/>
</dbReference>
<protein>
    <submittedName>
        <fullName evidence="2">Class A beta-lactamase-related serine hydrolase</fullName>
    </submittedName>
</protein>
<dbReference type="InterPro" id="IPR045155">
    <property type="entry name" value="Beta-lactam_cat"/>
</dbReference>
<evidence type="ECO:0000259" key="1">
    <source>
        <dbReference type="Pfam" id="PF13354"/>
    </source>
</evidence>
<evidence type="ECO:0000313" key="2">
    <source>
        <dbReference type="EMBL" id="MCW6038788.1"/>
    </source>
</evidence>
<gene>
    <name evidence="2" type="ORF">K4A83_21310</name>
</gene>
<evidence type="ECO:0000313" key="3">
    <source>
        <dbReference type="Proteomes" id="UP001526426"/>
    </source>
</evidence>
<feature type="domain" description="Beta-lactamase class A catalytic" evidence="1">
    <location>
        <begin position="148"/>
        <end position="285"/>
    </location>
</feature>
<sequence length="313" mass="35602">MPFFYRHPQLETLGQQILDATWSKFPNLTEQQIALTWLVYDPPVIVNTGAAIAYEEFWQYPVRGFSYRGTERYYPAHLAQLFYLVAIEEWLSKEMLTTSPELERAIRDMAIHSSHDATSLVIDVLSGTTSGPELSPGPFETWKQQRNIVNRYFQSLGWEELAEINLNQKTWSYGPYGRERYYMGEMMDNRNMLTANAIARLLHSIIGGVAVSSDRAQTMMQLLQRQPDLPPTQTGTENGIQGFLGAGIPPQSHLWSKGAWNAQIRHDAAYIEVPDLQPYLLVVLTEGIDEQDKAAILPFISQEVLAAMTQIFQ</sequence>
<dbReference type="PANTHER" id="PTHR35333">
    <property type="entry name" value="BETA-LACTAMASE"/>
    <property type="match status" value="1"/>
</dbReference>
<organism evidence="2 3">
    <name type="scientific">Spirulina subsalsa FACHB-351</name>
    <dbReference type="NCBI Taxonomy" id="234711"/>
    <lineage>
        <taxon>Bacteria</taxon>
        <taxon>Bacillati</taxon>
        <taxon>Cyanobacteriota</taxon>
        <taxon>Cyanophyceae</taxon>
        <taxon>Spirulinales</taxon>
        <taxon>Spirulinaceae</taxon>
        <taxon>Spirulina</taxon>
    </lineage>
</organism>
<dbReference type="InterPro" id="IPR000871">
    <property type="entry name" value="Beta-lactam_class-A"/>
</dbReference>
<dbReference type="Pfam" id="PF13354">
    <property type="entry name" value="Beta-lactamase2"/>
    <property type="match status" value="1"/>
</dbReference>
<dbReference type="SUPFAM" id="SSF56601">
    <property type="entry name" value="beta-lactamase/transpeptidase-like"/>
    <property type="match status" value="1"/>
</dbReference>